<feature type="compositionally biased region" description="Polar residues" evidence="1">
    <location>
        <begin position="10"/>
        <end position="28"/>
    </location>
</feature>
<evidence type="ECO:0000313" key="3">
    <source>
        <dbReference type="Proteomes" id="UP000224634"/>
    </source>
</evidence>
<keyword evidence="3" id="KW-1185">Reference proteome</keyword>
<proteinExistence type="predicted"/>
<dbReference type="Proteomes" id="UP000224634">
    <property type="component" value="Unassembled WGS sequence"/>
</dbReference>
<evidence type="ECO:0000313" key="2">
    <source>
        <dbReference type="EMBL" id="PGH28087.1"/>
    </source>
</evidence>
<comment type="caution">
    <text evidence="2">The sequence shown here is derived from an EMBL/GenBank/DDBJ whole genome shotgun (WGS) entry which is preliminary data.</text>
</comment>
<feature type="region of interest" description="Disordered" evidence="1">
    <location>
        <begin position="73"/>
        <end position="110"/>
    </location>
</feature>
<dbReference type="AlphaFoldDB" id="A0A2B7Z5G6"/>
<dbReference type="EMBL" id="PDNA01000002">
    <property type="protein sequence ID" value="PGH28087.1"/>
    <property type="molecule type" value="Genomic_DNA"/>
</dbReference>
<dbReference type="STRING" id="1447883.A0A2B7Z5G6"/>
<name>A0A2B7Z5G6_POLH7</name>
<dbReference type="OrthoDB" id="5336357at2759"/>
<sequence>MGLKRKASFSIMSSPMSPRSYNNNTSPITFPGDMITIDESPRHLHSRTRKRFRDDRPDEQTIYDKTLHWLFSAQKQQHQQPPQPQSQPNIFSATDNDDLSNLPSSSPAAIDPKQQTLRKFFQPIISHSTPFSSNIPECRPSFDEHQHVIASQLPSSLQYPPATGLSTPTTGSSYSSMDSGMTMDVDMAMAMDVDSYAVGKCATVSLVQEKRWVGGIGWM</sequence>
<accession>A0A2B7Z5G6</accession>
<protein>
    <submittedName>
        <fullName evidence="2">Uncharacterized protein</fullName>
    </submittedName>
</protein>
<feature type="compositionally biased region" description="Low complexity" evidence="1">
    <location>
        <begin position="99"/>
        <end position="109"/>
    </location>
</feature>
<reference evidence="2 3" key="1">
    <citation type="submission" date="2017-10" db="EMBL/GenBank/DDBJ databases">
        <title>Comparative genomics in systemic dimorphic fungi from Ajellomycetaceae.</title>
        <authorList>
            <person name="Munoz J.F."/>
            <person name="Mcewen J.G."/>
            <person name="Clay O.K."/>
            <person name="Cuomo C.A."/>
        </authorList>
    </citation>
    <scope>NUCLEOTIDE SEQUENCE [LARGE SCALE GENOMIC DNA]</scope>
    <source>
        <strain evidence="2 3">UAMH7299</strain>
    </source>
</reference>
<organism evidence="2 3">
    <name type="scientific">Polytolypa hystricis (strain UAMH7299)</name>
    <dbReference type="NCBI Taxonomy" id="1447883"/>
    <lineage>
        <taxon>Eukaryota</taxon>
        <taxon>Fungi</taxon>
        <taxon>Dikarya</taxon>
        <taxon>Ascomycota</taxon>
        <taxon>Pezizomycotina</taxon>
        <taxon>Eurotiomycetes</taxon>
        <taxon>Eurotiomycetidae</taxon>
        <taxon>Onygenales</taxon>
        <taxon>Onygenales incertae sedis</taxon>
        <taxon>Polytolypa</taxon>
    </lineage>
</organism>
<gene>
    <name evidence="2" type="ORF">AJ80_00344</name>
</gene>
<feature type="region of interest" description="Disordered" evidence="1">
    <location>
        <begin position="1"/>
        <end position="58"/>
    </location>
</feature>
<evidence type="ECO:0000256" key="1">
    <source>
        <dbReference type="SAM" id="MobiDB-lite"/>
    </source>
</evidence>